<feature type="compositionally biased region" description="Low complexity" evidence="1">
    <location>
        <begin position="56"/>
        <end position="74"/>
    </location>
</feature>
<feature type="compositionally biased region" description="Basic and acidic residues" evidence="1">
    <location>
        <begin position="95"/>
        <end position="105"/>
    </location>
</feature>
<organism evidence="2 3">
    <name type="scientific">Saguinus oedipus</name>
    <name type="common">Cotton-top tamarin</name>
    <name type="synonym">Oedipomidas oedipus</name>
    <dbReference type="NCBI Taxonomy" id="9490"/>
    <lineage>
        <taxon>Eukaryota</taxon>
        <taxon>Metazoa</taxon>
        <taxon>Chordata</taxon>
        <taxon>Craniata</taxon>
        <taxon>Vertebrata</taxon>
        <taxon>Euteleostomi</taxon>
        <taxon>Mammalia</taxon>
        <taxon>Eutheria</taxon>
        <taxon>Euarchontoglires</taxon>
        <taxon>Primates</taxon>
        <taxon>Haplorrhini</taxon>
        <taxon>Platyrrhini</taxon>
        <taxon>Cebidae</taxon>
        <taxon>Callitrichinae</taxon>
        <taxon>Saguinus</taxon>
    </lineage>
</organism>
<protein>
    <submittedName>
        <fullName evidence="2">Uncharacterized protein</fullName>
    </submittedName>
</protein>
<dbReference type="EMBL" id="JASSZA010000012">
    <property type="protein sequence ID" value="KAK2096801.1"/>
    <property type="molecule type" value="Genomic_DNA"/>
</dbReference>
<evidence type="ECO:0000313" key="2">
    <source>
        <dbReference type="EMBL" id="KAK2096801.1"/>
    </source>
</evidence>
<feature type="region of interest" description="Disordered" evidence="1">
    <location>
        <begin position="1"/>
        <end position="213"/>
    </location>
</feature>
<sequence>MARPGCWGGTPGYAAPSPAQEPPAVPGALGDPHAPPPGAPHPLPVGPPGRSPRLTAGRSVRAASRVAASAPGPRTLRPGPELPPAGRGRTHGRRREGGGRGRGERGAQTIQGAARRGGRGERGRADQAGNTPRKGPGSCPRPEAPPKSGPATPLTAAPAPATPALLGPQLPEHRPLMSFPDLPTLPARPAGARDLTHGPPPGSAAEVGRVPRR</sequence>
<feature type="compositionally biased region" description="Gly residues" evidence="1">
    <location>
        <begin position="1"/>
        <end position="11"/>
    </location>
</feature>
<feature type="compositionally biased region" description="Pro residues" evidence="1">
    <location>
        <begin position="33"/>
        <end position="50"/>
    </location>
</feature>
<gene>
    <name evidence="2" type="ORF">P7K49_025835</name>
</gene>
<proteinExistence type="predicted"/>
<accession>A0ABQ9UIT0</accession>
<keyword evidence="3" id="KW-1185">Reference proteome</keyword>
<reference evidence="2 3" key="1">
    <citation type="submission" date="2023-05" db="EMBL/GenBank/DDBJ databases">
        <title>B98-5 Cell Line De Novo Hybrid Assembly: An Optical Mapping Approach.</title>
        <authorList>
            <person name="Kananen K."/>
            <person name="Auerbach J.A."/>
            <person name="Kautto E."/>
            <person name="Blachly J.S."/>
        </authorList>
    </citation>
    <scope>NUCLEOTIDE SEQUENCE [LARGE SCALE GENOMIC DNA]</scope>
    <source>
        <strain evidence="2">B95-8</strain>
        <tissue evidence="2">Cell line</tissue>
    </source>
</reference>
<comment type="caution">
    <text evidence="2">The sequence shown here is derived from an EMBL/GenBank/DDBJ whole genome shotgun (WGS) entry which is preliminary data.</text>
</comment>
<evidence type="ECO:0000313" key="3">
    <source>
        <dbReference type="Proteomes" id="UP001266305"/>
    </source>
</evidence>
<evidence type="ECO:0000256" key="1">
    <source>
        <dbReference type="SAM" id="MobiDB-lite"/>
    </source>
</evidence>
<feature type="compositionally biased region" description="Low complexity" evidence="1">
    <location>
        <begin position="149"/>
        <end position="168"/>
    </location>
</feature>
<name>A0ABQ9UIT0_SAGOE</name>
<dbReference type="Proteomes" id="UP001266305">
    <property type="component" value="Unassembled WGS sequence"/>
</dbReference>